<dbReference type="Proteomes" id="UP001521116">
    <property type="component" value="Unassembled WGS sequence"/>
</dbReference>
<accession>A0ABR3SAW0</accession>
<sequence length="98" mass="10981">MSNIRTIKDIKREEEQTNLVSDVANTALSAIGGGWSLASRYWNKMTSDEGRRPVQRQGEALNKFVSEAPQKLGGALWPQEQKSECIRICVVVVRLMFG</sequence>
<reference evidence="1 2" key="1">
    <citation type="submission" date="2024-02" db="EMBL/GenBank/DDBJ databases">
        <title>De novo assembly and annotation of 12 fungi associated with fruit tree decline syndrome in Ontario, Canada.</title>
        <authorList>
            <person name="Sulman M."/>
            <person name="Ellouze W."/>
            <person name="Ilyukhin E."/>
        </authorList>
    </citation>
    <scope>NUCLEOTIDE SEQUENCE [LARGE SCALE GENOMIC DNA]</scope>
    <source>
        <strain evidence="1 2">M1-105</strain>
    </source>
</reference>
<name>A0ABR3SAW0_9PEZI</name>
<evidence type="ECO:0000313" key="1">
    <source>
        <dbReference type="EMBL" id="KAL1615756.1"/>
    </source>
</evidence>
<protein>
    <submittedName>
        <fullName evidence="1">Uncharacterized protein</fullName>
    </submittedName>
</protein>
<organism evidence="1 2">
    <name type="scientific">Neofusicoccum ribis</name>
    <dbReference type="NCBI Taxonomy" id="45134"/>
    <lineage>
        <taxon>Eukaryota</taxon>
        <taxon>Fungi</taxon>
        <taxon>Dikarya</taxon>
        <taxon>Ascomycota</taxon>
        <taxon>Pezizomycotina</taxon>
        <taxon>Dothideomycetes</taxon>
        <taxon>Dothideomycetes incertae sedis</taxon>
        <taxon>Botryosphaeriales</taxon>
        <taxon>Botryosphaeriaceae</taxon>
        <taxon>Neofusicoccum</taxon>
    </lineage>
</organism>
<proteinExistence type="predicted"/>
<evidence type="ECO:0000313" key="2">
    <source>
        <dbReference type="Proteomes" id="UP001521116"/>
    </source>
</evidence>
<comment type="caution">
    <text evidence="1">The sequence shown here is derived from an EMBL/GenBank/DDBJ whole genome shotgun (WGS) entry which is preliminary data.</text>
</comment>
<keyword evidence="2" id="KW-1185">Reference proteome</keyword>
<dbReference type="EMBL" id="JAJVDC020000295">
    <property type="protein sequence ID" value="KAL1615756.1"/>
    <property type="molecule type" value="Genomic_DNA"/>
</dbReference>
<gene>
    <name evidence="1" type="ORF">SLS56_011690</name>
</gene>